<dbReference type="Pfam" id="PF12728">
    <property type="entry name" value="HTH_17"/>
    <property type="match status" value="1"/>
</dbReference>
<reference evidence="2 3" key="1">
    <citation type="submission" date="2021-07" db="EMBL/GenBank/DDBJ databases">
        <title>Alteriqipengyuania abyssalis NZ-12B nov, sp.nov isolated from deep sea sponge in pacific ocean.</title>
        <authorList>
            <person name="Tareen S."/>
            <person name="Wink J."/>
        </authorList>
    </citation>
    <scope>NUCLEOTIDE SEQUENCE [LARGE SCALE GENOMIC DNA]</scope>
    <source>
        <strain evidence="2 3">NZ-12B</strain>
    </source>
</reference>
<gene>
    <name evidence="2" type="ORF">KYN89_12835</name>
</gene>
<proteinExistence type="predicted"/>
<dbReference type="EMBL" id="JAHWXP010000003">
    <property type="protein sequence ID" value="MBY8337929.1"/>
    <property type="molecule type" value="Genomic_DNA"/>
</dbReference>
<protein>
    <submittedName>
        <fullName evidence="2">Helix-turn-helix domain-containing protein</fullName>
    </submittedName>
</protein>
<comment type="caution">
    <text evidence="2">The sequence shown here is derived from an EMBL/GenBank/DDBJ whole genome shotgun (WGS) entry which is preliminary data.</text>
</comment>
<keyword evidence="3" id="KW-1185">Reference proteome</keyword>
<sequence>MDLPELLTVAEFCDRFSIGKTSFYREVNAGRLKIRKFGVATRIARADAMAWANALPDYQGEAA</sequence>
<name>A0ABS7PFS6_9SPHN</name>
<feature type="domain" description="Helix-turn-helix" evidence="1">
    <location>
        <begin position="6"/>
        <end position="53"/>
    </location>
</feature>
<organism evidence="2 3">
    <name type="scientific">Alteriqipengyuania abyssalis</name>
    <dbReference type="NCBI Taxonomy" id="2860200"/>
    <lineage>
        <taxon>Bacteria</taxon>
        <taxon>Pseudomonadati</taxon>
        <taxon>Pseudomonadota</taxon>
        <taxon>Alphaproteobacteria</taxon>
        <taxon>Sphingomonadales</taxon>
        <taxon>Erythrobacteraceae</taxon>
        <taxon>Alteriqipengyuania</taxon>
    </lineage>
</organism>
<evidence type="ECO:0000313" key="3">
    <source>
        <dbReference type="Proteomes" id="UP000759298"/>
    </source>
</evidence>
<dbReference type="RefSeq" id="WP_222825415.1">
    <property type="nucleotide sequence ID" value="NZ_JAHWXP010000003.1"/>
</dbReference>
<evidence type="ECO:0000259" key="1">
    <source>
        <dbReference type="Pfam" id="PF12728"/>
    </source>
</evidence>
<evidence type="ECO:0000313" key="2">
    <source>
        <dbReference type="EMBL" id="MBY8337929.1"/>
    </source>
</evidence>
<accession>A0ABS7PFS6</accession>
<dbReference type="InterPro" id="IPR041657">
    <property type="entry name" value="HTH_17"/>
</dbReference>
<dbReference type="Proteomes" id="UP000759298">
    <property type="component" value="Unassembled WGS sequence"/>
</dbReference>